<dbReference type="Gene3D" id="1.10.260.50">
    <property type="match status" value="1"/>
</dbReference>
<dbReference type="InterPro" id="IPR015422">
    <property type="entry name" value="PyrdxlP-dep_Trfase_small"/>
</dbReference>
<dbReference type="Gene3D" id="3.90.1150.10">
    <property type="entry name" value="Aspartate Aminotransferase, domain 1"/>
    <property type="match status" value="1"/>
</dbReference>
<evidence type="ECO:0000256" key="2">
    <source>
        <dbReference type="ARBA" id="ARBA00022898"/>
    </source>
</evidence>
<dbReference type="GO" id="GO:0003824">
    <property type="term" value="F:catalytic activity"/>
    <property type="evidence" value="ECO:0007669"/>
    <property type="project" value="UniProtKB-ARBA"/>
</dbReference>
<gene>
    <name evidence="4" type="ORF">C5Q98_05720</name>
</gene>
<dbReference type="RefSeq" id="WP_106012690.1">
    <property type="nucleotide sequence ID" value="NZ_CP027226.1"/>
</dbReference>
<proteinExistence type="predicted"/>
<evidence type="ECO:0000256" key="1">
    <source>
        <dbReference type="ARBA" id="ARBA00001933"/>
    </source>
</evidence>
<dbReference type="InterPro" id="IPR016454">
    <property type="entry name" value="Cysteine_dSase"/>
</dbReference>
<dbReference type="SUPFAM" id="SSF53383">
    <property type="entry name" value="PLP-dependent transferases"/>
    <property type="match status" value="1"/>
</dbReference>
<keyword evidence="5" id="KW-1185">Reference proteome</keyword>
<dbReference type="AlphaFoldDB" id="A0A2S0KP12"/>
<dbReference type="PIRSF" id="PIRSF005572">
    <property type="entry name" value="NifS"/>
    <property type="match status" value="1"/>
</dbReference>
<dbReference type="OrthoDB" id="9808002at2"/>
<keyword evidence="2" id="KW-0663">Pyridoxal phosphate</keyword>
<dbReference type="PANTHER" id="PTHR11601">
    <property type="entry name" value="CYSTEINE DESULFURYLASE FAMILY MEMBER"/>
    <property type="match status" value="1"/>
</dbReference>
<evidence type="ECO:0000313" key="4">
    <source>
        <dbReference type="EMBL" id="AVM42739.1"/>
    </source>
</evidence>
<comment type="cofactor">
    <cofactor evidence="1">
        <name>pyridoxal 5'-phosphate</name>
        <dbReference type="ChEBI" id="CHEBI:597326"/>
    </cofactor>
</comment>
<protein>
    <submittedName>
        <fullName evidence="4">Cysteine desulfurase NifS</fullName>
    </submittedName>
</protein>
<dbReference type="Pfam" id="PF00266">
    <property type="entry name" value="Aminotran_5"/>
    <property type="match status" value="1"/>
</dbReference>
<sequence>MNKTYLDYAATTPLRKEVLETMSETALEFWGNPSSQYASGRSARAELESARRRIAECLAVNPKGVTFTSGATEANNLIIRSNAYRLRNEGKGNHLITGDAEHPSVYEVFKSLEKEGFVVSYLPLDKSGTYLVEDLVEALNDETTLVSLMTVNNETGVIMPVQEIAALLREKEIFFHTDYVQAAGKIDLNAGDIQADAFSITAHKIYGPKGIGLAYQDPSINLQALQLGGHQENSHRAGTESLALASAFAKAIELAQAERLENEAKLEELSNYLFSQLNSANVEYELNATAKKYVGVHNIHFKGIKSSQALIRLDMAGVEVSAGSACAAGALEPSRVLVSMFGAEDPRVDESLRLSLGIYNNKEDIDKFVEVIASLA</sequence>
<evidence type="ECO:0000259" key="3">
    <source>
        <dbReference type="Pfam" id="PF00266"/>
    </source>
</evidence>
<reference evidence="5" key="1">
    <citation type="submission" date="2018-02" db="EMBL/GenBank/DDBJ databases">
        <authorList>
            <person name="Holder M.E."/>
            <person name="Ajami N.J."/>
            <person name="Petrosino J.F."/>
        </authorList>
    </citation>
    <scope>NUCLEOTIDE SEQUENCE [LARGE SCALE GENOMIC DNA]</scope>
    <source>
        <strain evidence="5">CCUG 47711</strain>
    </source>
</reference>
<dbReference type="Proteomes" id="UP000237947">
    <property type="component" value="Chromosome"/>
</dbReference>
<dbReference type="EMBL" id="CP027226">
    <property type="protein sequence ID" value="AVM42739.1"/>
    <property type="molecule type" value="Genomic_DNA"/>
</dbReference>
<dbReference type="Gene3D" id="3.40.640.10">
    <property type="entry name" value="Type I PLP-dependent aspartate aminotransferase-like (Major domain)"/>
    <property type="match status" value="1"/>
</dbReference>
<evidence type="ECO:0000313" key="5">
    <source>
        <dbReference type="Proteomes" id="UP000237947"/>
    </source>
</evidence>
<dbReference type="InterPro" id="IPR015421">
    <property type="entry name" value="PyrdxlP-dep_Trfase_major"/>
</dbReference>
<dbReference type="PANTHER" id="PTHR11601:SF36">
    <property type="entry name" value="CYSTEINE DESULFURASE NIFS-RELATED"/>
    <property type="match status" value="1"/>
</dbReference>
<feature type="domain" description="Aminotransferase class V" evidence="3">
    <location>
        <begin position="4"/>
        <end position="368"/>
    </location>
</feature>
<name>A0A2S0KP12_9FIRM</name>
<dbReference type="KEGG" id="fsa:C5Q98_05720"/>
<dbReference type="InterPro" id="IPR000192">
    <property type="entry name" value="Aminotrans_V_dom"/>
</dbReference>
<dbReference type="InterPro" id="IPR015424">
    <property type="entry name" value="PyrdxlP-dep_Trfase"/>
</dbReference>
<organism evidence="4 5">
    <name type="scientific">Fastidiosipila sanguinis</name>
    <dbReference type="NCBI Taxonomy" id="236753"/>
    <lineage>
        <taxon>Bacteria</taxon>
        <taxon>Bacillati</taxon>
        <taxon>Bacillota</taxon>
        <taxon>Clostridia</taxon>
        <taxon>Eubacteriales</taxon>
        <taxon>Oscillospiraceae</taxon>
        <taxon>Fastidiosipila</taxon>
    </lineage>
</organism>
<accession>A0A2S0KP12</accession>